<dbReference type="AlphaFoldDB" id="D0NGC1"/>
<name>D0NGC1_PHYIT</name>
<dbReference type="HOGENOM" id="CLU_1762374_0_0_1"/>
<reference evidence="3" key="1">
    <citation type="journal article" date="2009" name="Nature">
        <title>Genome sequence and analysis of the Irish potato famine pathogen Phytophthora infestans.</title>
        <authorList>
            <consortium name="The Broad Institute Genome Sequencing Platform"/>
            <person name="Haas B.J."/>
            <person name="Kamoun S."/>
            <person name="Zody M.C."/>
            <person name="Jiang R.H."/>
            <person name="Handsaker R.E."/>
            <person name="Cano L.M."/>
            <person name="Grabherr M."/>
            <person name="Kodira C.D."/>
            <person name="Raffaele S."/>
            <person name="Torto-Alalibo T."/>
            <person name="Bozkurt T.O."/>
            <person name="Ah-Fong A.M."/>
            <person name="Alvarado L."/>
            <person name="Anderson V.L."/>
            <person name="Armstrong M.R."/>
            <person name="Avrova A."/>
            <person name="Baxter L."/>
            <person name="Beynon J."/>
            <person name="Boevink P.C."/>
            <person name="Bollmann S.R."/>
            <person name="Bos J.I."/>
            <person name="Bulone V."/>
            <person name="Cai G."/>
            <person name="Cakir C."/>
            <person name="Carrington J.C."/>
            <person name="Chawner M."/>
            <person name="Conti L."/>
            <person name="Costanzo S."/>
            <person name="Ewan R."/>
            <person name="Fahlgren N."/>
            <person name="Fischbach M.A."/>
            <person name="Fugelstad J."/>
            <person name="Gilroy E.M."/>
            <person name="Gnerre S."/>
            <person name="Green P.J."/>
            <person name="Grenville-Briggs L.J."/>
            <person name="Griffith J."/>
            <person name="Grunwald N.J."/>
            <person name="Horn K."/>
            <person name="Horner N.R."/>
            <person name="Hu C.H."/>
            <person name="Huitema E."/>
            <person name="Jeong D.H."/>
            <person name="Jones A.M."/>
            <person name="Jones J.D."/>
            <person name="Jones R.W."/>
            <person name="Karlsson E.K."/>
            <person name="Kunjeti S.G."/>
            <person name="Lamour K."/>
            <person name="Liu Z."/>
            <person name="Ma L."/>
            <person name="Maclean D."/>
            <person name="Chibucos M.C."/>
            <person name="McDonald H."/>
            <person name="McWalters J."/>
            <person name="Meijer H.J."/>
            <person name="Morgan W."/>
            <person name="Morris P.F."/>
            <person name="Munro C.A."/>
            <person name="O'Neill K."/>
            <person name="Ospina-Giraldo M."/>
            <person name="Pinzon A."/>
            <person name="Pritchard L."/>
            <person name="Ramsahoye B."/>
            <person name="Ren Q."/>
            <person name="Restrepo S."/>
            <person name="Roy S."/>
            <person name="Sadanandom A."/>
            <person name="Savidor A."/>
            <person name="Schornack S."/>
            <person name="Schwartz D.C."/>
            <person name="Schumann U.D."/>
            <person name="Schwessinger B."/>
            <person name="Seyer L."/>
            <person name="Sharpe T."/>
            <person name="Silvar C."/>
            <person name="Song J."/>
            <person name="Studholme D.J."/>
            <person name="Sykes S."/>
            <person name="Thines M."/>
            <person name="van de Vondervoort P.J."/>
            <person name="Phuntumart V."/>
            <person name="Wawra S."/>
            <person name="Weide R."/>
            <person name="Win J."/>
            <person name="Young C."/>
            <person name="Zhou S."/>
            <person name="Fry W."/>
            <person name="Meyers B.C."/>
            <person name="van West P."/>
            <person name="Ristaino J."/>
            <person name="Govers F."/>
            <person name="Birch P.R."/>
            <person name="Whisson S.C."/>
            <person name="Judelson H.S."/>
            <person name="Nusbaum C."/>
        </authorList>
    </citation>
    <scope>NUCLEOTIDE SEQUENCE [LARGE SCALE GENOMIC DNA]</scope>
    <source>
        <strain evidence="3">T30-4</strain>
    </source>
</reference>
<dbReference type="EMBL" id="DS028136">
    <property type="protein sequence ID" value="EEY57322.1"/>
    <property type="molecule type" value="Genomic_DNA"/>
</dbReference>
<organism evidence="2 3">
    <name type="scientific">Phytophthora infestans (strain T30-4)</name>
    <name type="common">Potato late blight agent</name>
    <dbReference type="NCBI Taxonomy" id="403677"/>
    <lineage>
        <taxon>Eukaryota</taxon>
        <taxon>Sar</taxon>
        <taxon>Stramenopiles</taxon>
        <taxon>Oomycota</taxon>
        <taxon>Peronosporomycetes</taxon>
        <taxon>Peronosporales</taxon>
        <taxon>Peronosporaceae</taxon>
        <taxon>Phytophthora</taxon>
    </lineage>
</organism>
<dbReference type="RefSeq" id="XP_002901932.1">
    <property type="nucleotide sequence ID" value="XM_002901886.1"/>
</dbReference>
<evidence type="ECO:0000256" key="1">
    <source>
        <dbReference type="SAM" id="MobiDB-lite"/>
    </source>
</evidence>
<evidence type="ECO:0008006" key="4">
    <source>
        <dbReference type="Google" id="ProtNLM"/>
    </source>
</evidence>
<dbReference type="OrthoDB" id="167139at2759"/>
<evidence type="ECO:0000313" key="3">
    <source>
        <dbReference type="Proteomes" id="UP000006643"/>
    </source>
</evidence>
<proteinExistence type="predicted"/>
<dbReference type="InParanoid" id="D0NGC1"/>
<accession>D0NGC1</accession>
<sequence>MYLVALDYKFKSDDQNQVDDNGNELGYESFIFEWATVRPCPSKSIGLSSVSTTEGFYCTRSPEKQAGLARPSGTQSRRSGRDKKAALVRIAATGTLFAAELKNKIGIKASVRTIQRALQRVDHRVYTKMEPLTEAIKQQAWNGRRSTY</sequence>
<dbReference type="VEuPathDB" id="FungiDB:PITG_11165"/>
<feature type="region of interest" description="Disordered" evidence="1">
    <location>
        <begin position="62"/>
        <end position="83"/>
    </location>
</feature>
<protein>
    <recommendedName>
        <fullName evidence="4">Transposase Tc1-like domain-containing protein</fullName>
    </recommendedName>
</protein>
<evidence type="ECO:0000313" key="2">
    <source>
        <dbReference type="EMBL" id="EEY57322.1"/>
    </source>
</evidence>
<dbReference type="Proteomes" id="UP000006643">
    <property type="component" value="Unassembled WGS sequence"/>
</dbReference>
<dbReference type="GeneID" id="9476326"/>
<keyword evidence="3" id="KW-1185">Reference proteome</keyword>
<gene>
    <name evidence="2" type="ORF">PITG_11165</name>
</gene>
<dbReference type="KEGG" id="pif:PITG_11165"/>